<proteinExistence type="predicted"/>
<feature type="compositionally biased region" description="Low complexity" evidence="1">
    <location>
        <begin position="85"/>
        <end position="99"/>
    </location>
</feature>
<feature type="transmembrane region" description="Helical" evidence="2">
    <location>
        <begin position="145"/>
        <end position="164"/>
    </location>
</feature>
<evidence type="ECO:0000313" key="3">
    <source>
        <dbReference type="EMBL" id="CAJ0604947.1"/>
    </source>
</evidence>
<protein>
    <submittedName>
        <fullName evidence="3">Uncharacterized protein</fullName>
    </submittedName>
</protein>
<evidence type="ECO:0000313" key="4">
    <source>
        <dbReference type="Proteomes" id="UP001176961"/>
    </source>
</evidence>
<comment type="caution">
    <text evidence="3">The sequence shown here is derived from an EMBL/GenBank/DDBJ whole genome shotgun (WGS) entry which is preliminary data.</text>
</comment>
<gene>
    <name evidence="3" type="ORF">CYNAS_LOCUS16930</name>
</gene>
<keyword evidence="4" id="KW-1185">Reference proteome</keyword>
<feature type="region of interest" description="Disordered" evidence="1">
    <location>
        <begin position="85"/>
        <end position="115"/>
    </location>
</feature>
<dbReference type="EMBL" id="CATQJL010000316">
    <property type="protein sequence ID" value="CAJ0604947.1"/>
    <property type="molecule type" value="Genomic_DNA"/>
</dbReference>
<dbReference type="AlphaFoldDB" id="A0AA36H755"/>
<sequence length="167" mass="18006">MKKRGNLSRRGRKKPRNAQISLQNILVAVLDSLDFLLYGCQSAIGTVKNRLGLGKFIMLVAALVALILGIIVVIIIVTNKSGSPPTMPTSTTWSEGTTTNAWSTSTGAETEEPASGLLNPHQQVDRSANSATAPATTTIEQRQPLFRMPAGTTIQFLYILLFILDVP</sequence>
<reference evidence="3" key="1">
    <citation type="submission" date="2023-07" db="EMBL/GenBank/DDBJ databases">
        <authorList>
            <consortium name="CYATHOMIX"/>
        </authorList>
    </citation>
    <scope>NUCLEOTIDE SEQUENCE</scope>
    <source>
        <strain evidence="3">N/A</strain>
    </source>
</reference>
<evidence type="ECO:0000256" key="2">
    <source>
        <dbReference type="SAM" id="Phobius"/>
    </source>
</evidence>
<name>A0AA36H755_CYLNA</name>
<keyword evidence="2" id="KW-0472">Membrane</keyword>
<feature type="transmembrane region" description="Helical" evidence="2">
    <location>
        <begin position="56"/>
        <end position="77"/>
    </location>
</feature>
<keyword evidence="2" id="KW-1133">Transmembrane helix</keyword>
<dbReference type="Proteomes" id="UP001176961">
    <property type="component" value="Unassembled WGS sequence"/>
</dbReference>
<keyword evidence="2" id="KW-0812">Transmembrane</keyword>
<organism evidence="3 4">
    <name type="scientific">Cylicocyclus nassatus</name>
    <name type="common">Nematode worm</name>
    <dbReference type="NCBI Taxonomy" id="53992"/>
    <lineage>
        <taxon>Eukaryota</taxon>
        <taxon>Metazoa</taxon>
        <taxon>Ecdysozoa</taxon>
        <taxon>Nematoda</taxon>
        <taxon>Chromadorea</taxon>
        <taxon>Rhabditida</taxon>
        <taxon>Rhabditina</taxon>
        <taxon>Rhabditomorpha</taxon>
        <taxon>Strongyloidea</taxon>
        <taxon>Strongylidae</taxon>
        <taxon>Cylicocyclus</taxon>
    </lineage>
</organism>
<evidence type="ECO:0000256" key="1">
    <source>
        <dbReference type="SAM" id="MobiDB-lite"/>
    </source>
</evidence>
<accession>A0AA36H755</accession>